<dbReference type="Gramene" id="OMO71088">
    <property type="protein sequence ID" value="OMO71088"/>
    <property type="gene ID" value="CCACVL1_18473"/>
</dbReference>
<reference evidence="1 2" key="1">
    <citation type="submission" date="2013-09" db="EMBL/GenBank/DDBJ databases">
        <title>Corchorus capsularis genome sequencing.</title>
        <authorList>
            <person name="Alam M."/>
            <person name="Haque M.S."/>
            <person name="Islam M.S."/>
            <person name="Emdad E.M."/>
            <person name="Islam M.M."/>
            <person name="Ahmed B."/>
            <person name="Halim A."/>
            <person name="Hossen Q.M.M."/>
            <person name="Hossain M.Z."/>
            <person name="Ahmed R."/>
            <person name="Khan M.M."/>
            <person name="Islam R."/>
            <person name="Rashid M.M."/>
            <person name="Khan S.A."/>
            <person name="Rahman M.S."/>
            <person name="Alam M."/>
        </authorList>
    </citation>
    <scope>NUCLEOTIDE SEQUENCE [LARGE SCALE GENOMIC DNA]</scope>
    <source>
        <strain evidence="2">cv. CVL-1</strain>
        <tissue evidence="1">Whole seedling</tissue>
    </source>
</reference>
<name>A0A1R3HLB0_COCAP</name>
<proteinExistence type="predicted"/>
<evidence type="ECO:0000313" key="1">
    <source>
        <dbReference type="EMBL" id="OMO71088.1"/>
    </source>
</evidence>
<gene>
    <name evidence="1" type="ORF">CCACVL1_18473</name>
</gene>
<organism evidence="1 2">
    <name type="scientific">Corchorus capsularis</name>
    <name type="common">Jute</name>
    <dbReference type="NCBI Taxonomy" id="210143"/>
    <lineage>
        <taxon>Eukaryota</taxon>
        <taxon>Viridiplantae</taxon>
        <taxon>Streptophyta</taxon>
        <taxon>Embryophyta</taxon>
        <taxon>Tracheophyta</taxon>
        <taxon>Spermatophyta</taxon>
        <taxon>Magnoliopsida</taxon>
        <taxon>eudicotyledons</taxon>
        <taxon>Gunneridae</taxon>
        <taxon>Pentapetalae</taxon>
        <taxon>rosids</taxon>
        <taxon>malvids</taxon>
        <taxon>Malvales</taxon>
        <taxon>Malvaceae</taxon>
        <taxon>Grewioideae</taxon>
        <taxon>Apeibeae</taxon>
        <taxon>Corchorus</taxon>
    </lineage>
</organism>
<dbReference type="Proteomes" id="UP000188268">
    <property type="component" value="Unassembled WGS sequence"/>
</dbReference>
<accession>A0A1R3HLB0</accession>
<dbReference type="EMBL" id="AWWV01011708">
    <property type="protein sequence ID" value="OMO71088.1"/>
    <property type="molecule type" value="Genomic_DNA"/>
</dbReference>
<dbReference type="AlphaFoldDB" id="A0A1R3HLB0"/>
<sequence length="53" mass="5724">MESSSKKQYARSHIAAAAKTESVCDALGTVDVAPHFNPPALEMMIWISLQFSG</sequence>
<protein>
    <submittedName>
        <fullName evidence="1">Uncharacterized protein</fullName>
    </submittedName>
</protein>
<comment type="caution">
    <text evidence="1">The sequence shown here is derived from an EMBL/GenBank/DDBJ whole genome shotgun (WGS) entry which is preliminary data.</text>
</comment>
<evidence type="ECO:0000313" key="2">
    <source>
        <dbReference type="Proteomes" id="UP000188268"/>
    </source>
</evidence>
<keyword evidence="2" id="KW-1185">Reference proteome</keyword>